<evidence type="ECO:0008006" key="5">
    <source>
        <dbReference type="Google" id="ProtNLM"/>
    </source>
</evidence>
<dbReference type="Pfam" id="PF22552">
    <property type="entry name" value="TY-Chap3"/>
    <property type="match status" value="1"/>
</dbReference>
<sequence length="420" mass="45882">MSREHEGFIGGPDEHDEAWTAFRQRLADRLAGMAEDDVLLVQLATGVDDDELGGESPYVHVTALKGEVLHAEVSSSYSLDERFMLTDEAAAQVVALGWTHPDDDQVDSIDFEADLPQGMADLLAVNTVRVLREVFGCLHPAFLEAQGLEPAPAVVPVPPQAVEQDVVMPRGAAHLQELVDAALEVLFDSPARHDEDGDLPITCGSSMVYVRVHQELPTVEVFAHLVLDVQDLARAAQEVARLNRRSPHDQFLLRNGFIEMRTAVLAVPFCAEQLRNVVQRFCGFADQVALELAELVGGRRFLDEEAPAPVHPATEPGMVVLLELLHAGDVHPATVAGLFADDRRDLVRQIVRVRRGQQGLDGHDEEVVLDHLRGALRLVADREAGVVDSASRRRRTLPSRQLSLLTDGDLGQGTLETGLA</sequence>
<dbReference type="InterPro" id="IPR054344">
    <property type="entry name" value="TY-Chap_N"/>
</dbReference>
<accession>A0ABW0BKV1</accession>
<evidence type="ECO:0000313" key="3">
    <source>
        <dbReference type="EMBL" id="MFC5177868.1"/>
    </source>
</evidence>
<protein>
    <recommendedName>
        <fullName evidence="5">YbjN domain-containing protein</fullName>
    </recommendedName>
</protein>
<name>A0ABW0BKV1_9ACTN</name>
<feature type="domain" description="TY-Chap central" evidence="1">
    <location>
        <begin position="173"/>
        <end position="303"/>
    </location>
</feature>
<dbReference type="InterPro" id="IPR054343">
    <property type="entry name" value="TY-Chap_M"/>
</dbReference>
<evidence type="ECO:0000259" key="1">
    <source>
        <dbReference type="Pfam" id="PF22551"/>
    </source>
</evidence>
<comment type="caution">
    <text evidence="3">The sequence shown here is derived from an EMBL/GenBank/DDBJ whole genome shotgun (WGS) entry which is preliminary data.</text>
</comment>
<dbReference type="Gene3D" id="3.30.1460.10">
    <property type="match status" value="1"/>
</dbReference>
<evidence type="ECO:0000313" key="4">
    <source>
        <dbReference type="Proteomes" id="UP001596087"/>
    </source>
</evidence>
<proteinExistence type="predicted"/>
<dbReference type="EMBL" id="JBHSKD010000018">
    <property type="protein sequence ID" value="MFC5177868.1"/>
    <property type="molecule type" value="Genomic_DNA"/>
</dbReference>
<dbReference type="Proteomes" id="UP001596087">
    <property type="component" value="Unassembled WGS sequence"/>
</dbReference>
<feature type="domain" description="TY-Chap N-terminal" evidence="2">
    <location>
        <begin position="17"/>
        <end position="143"/>
    </location>
</feature>
<dbReference type="Pfam" id="PF22551">
    <property type="entry name" value="TY-Chap1"/>
    <property type="match status" value="1"/>
</dbReference>
<reference evidence="4" key="1">
    <citation type="journal article" date="2019" name="Int. J. Syst. Evol. Microbiol.">
        <title>The Global Catalogue of Microorganisms (GCM) 10K type strain sequencing project: providing services to taxonomists for standard genome sequencing and annotation.</title>
        <authorList>
            <consortium name="The Broad Institute Genomics Platform"/>
            <consortium name="The Broad Institute Genome Sequencing Center for Infectious Disease"/>
            <person name="Wu L."/>
            <person name="Ma J."/>
        </authorList>
    </citation>
    <scope>NUCLEOTIDE SEQUENCE [LARGE SCALE GENOMIC DNA]</scope>
    <source>
        <strain evidence="4">DFY41</strain>
    </source>
</reference>
<evidence type="ECO:0000259" key="2">
    <source>
        <dbReference type="Pfam" id="PF22552"/>
    </source>
</evidence>
<organism evidence="3 4">
    <name type="scientific">Nocardioides taihuensis</name>
    <dbReference type="NCBI Taxonomy" id="1835606"/>
    <lineage>
        <taxon>Bacteria</taxon>
        <taxon>Bacillati</taxon>
        <taxon>Actinomycetota</taxon>
        <taxon>Actinomycetes</taxon>
        <taxon>Propionibacteriales</taxon>
        <taxon>Nocardioidaceae</taxon>
        <taxon>Nocardioides</taxon>
    </lineage>
</organism>
<dbReference type="RefSeq" id="WP_378591275.1">
    <property type="nucleotide sequence ID" value="NZ_JBHSKD010000018.1"/>
</dbReference>
<gene>
    <name evidence="3" type="ORF">ACFPGP_14390</name>
</gene>
<keyword evidence="4" id="KW-1185">Reference proteome</keyword>